<feature type="chain" id="PRO_5045666848" evidence="3">
    <location>
        <begin position="22"/>
        <end position="618"/>
    </location>
</feature>
<geneLocation type="plasmid" evidence="5 6">
    <name>pPP1</name>
</geneLocation>
<evidence type="ECO:0000313" key="6">
    <source>
        <dbReference type="Proteomes" id="UP001354989"/>
    </source>
</evidence>
<feature type="domain" description="Glycosyl hydrolase family 13 catalytic" evidence="4">
    <location>
        <begin position="131"/>
        <end position="529"/>
    </location>
</feature>
<dbReference type="Pfam" id="PF09087">
    <property type="entry name" value="Cyc-maltodext_N"/>
    <property type="match status" value="1"/>
</dbReference>
<keyword evidence="1" id="KW-0378">Hydrolase</keyword>
<name>A0ABN6LB62_9BACT</name>
<keyword evidence="6" id="KW-1185">Reference proteome</keyword>
<gene>
    <name evidence="5" type="primary">susA</name>
    <name evidence="5" type="ORF">PEPS_27250</name>
</gene>
<dbReference type="InterPro" id="IPR014756">
    <property type="entry name" value="Ig_E-set"/>
</dbReference>
<dbReference type="Gene3D" id="2.60.40.1180">
    <property type="entry name" value="Golgi alpha-mannosidase II"/>
    <property type="match status" value="1"/>
</dbReference>
<evidence type="ECO:0000256" key="3">
    <source>
        <dbReference type="SAM" id="SignalP"/>
    </source>
</evidence>
<dbReference type="EMBL" id="AP025293">
    <property type="protein sequence ID" value="BDD00445.1"/>
    <property type="molecule type" value="Genomic_DNA"/>
</dbReference>
<dbReference type="Pfam" id="PF10438">
    <property type="entry name" value="Cyc-maltodext_C"/>
    <property type="match status" value="1"/>
</dbReference>
<dbReference type="PANTHER" id="PTHR10357">
    <property type="entry name" value="ALPHA-AMYLASE FAMILY MEMBER"/>
    <property type="match status" value="1"/>
</dbReference>
<protein>
    <submittedName>
        <fullName evidence="5">Neopullulanase SusA</fullName>
    </submittedName>
</protein>
<keyword evidence="2" id="KW-0326">Glycosidase</keyword>
<dbReference type="PANTHER" id="PTHR10357:SF210">
    <property type="entry name" value="MALTODEXTRIN GLUCOSIDASE"/>
    <property type="match status" value="1"/>
</dbReference>
<reference evidence="5 6" key="1">
    <citation type="submission" date="2021-12" db="EMBL/GenBank/DDBJ databases">
        <title>Genome sequencing of bacteria with rrn-lacking chromosome and rrn-plasmid.</title>
        <authorList>
            <person name="Anda M."/>
            <person name="Iwasaki W."/>
        </authorList>
    </citation>
    <scope>NUCLEOTIDE SEQUENCE [LARGE SCALE GENOMIC DNA]</scope>
    <source>
        <strain evidence="5 6">NBRC 101262</strain>
        <plasmid evidence="5 6">pPP1</plasmid>
    </source>
</reference>
<dbReference type="CDD" id="cd11340">
    <property type="entry name" value="AmyAc_bac_CMD_like_3"/>
    <property type="match status" value="1"/>
</dbReference>
<evidence type="ECO:0000256" key="1">
    <source>
        <dbReference type="ARBA" id="ARBA00022801"/>
    </source>
</evidence>
<dbReference type="InterPro" id="IPR006047">
    <property type="entry name" value="GH13_cat_dom"/>
</dbReference>
<dbReference type="SUPFAM" id="SSF51445">
    <property type="entry name" value="(Trans)glycosidases"/>
    <property type="match status" value="1"/>
</dbReference>
<dbReference type="SUPFAM" id="SSF51011">
    <property type="entry name" value="Glycosyl hydrolase domain"/>
    <property type="match status" value="1"/>
</dbReference>
<feature type="signal peptide" evidence="3">
    <location>
        <begin position="1"/>
        <end position="21"/>
    </location>
</feature>
<proteinExistence type="predicted"/>
<evidence type="ECO:0000256" key="2">
    <source>
        <dbReference type="ARBA" id="ARBA00023295"/>
    </source>
</evidence>
<evidence type="ECO:0000259" key="4">
    <source>
        <dbReference type="SMART" id="SM00642"/>
    </source>
</evidence>
<dbReference type="SMART" id="SM00642">
    <property type="entry name" value="Aamy"/>
    <property type="match status" value="1"/>
</dbReference>
<accession>A0ABN6LB62</accession>
<organism evidence="5 6">
    <name type="scientific">Persicobacter psychrovividus</name>
    <dbReference type="NCBI Taxonomy" id="387638"/>
    <lineage>
        <taxon>Bacteria</taxon>
        <taxon>Pseudomonadati</taxon>
        <taxon>Bacteroidota</taxon>
        <taxon>Cytophagia</taxon>
        <taxon>Cytophagales</taxon>
        <taxon>Persicobacteraceae</taxon>
        <taxon>Persicobacter</taxon>
    </lineage>
</organism>
<dbReference type="InterPro" id="IPR015171">
    <property type="entry name" value="Cyc-maltodext_N"/>
</dbReference>
<sequence length="618" mass="71015">MRRYLLFAILAICCLSLSANAKPVIDHLEPMNWWVGMKNPNLQLMVHGKDISSLTPEINYEGVSLNRITKVKSPNYLFLDLTIAPQTKAGTFTIKFKKGKKVVLSHQYALLDRAENSANRQGFNNADVIYLITPDRFANGNPDNDTVKGYKDGLDRANTNGRHGGDIQGMMDHLDYIKDMGFTAIWPQPLVENAQDQTSYHGYSITDFYHIDPRFGSNEQYKALSAEAHKKGMKLVMDMVFNHCGSGHWWMKDLPTNDWLNYQQEGFHRCNHMRTTSQDPHASKFDRQEMVGGWFDTTMPDLNQKNPLMARYLIQNSIWWIEYANLSGIRMDTYPYPDSNFMAEWTKEVMNEYPHFNIVGEEWSVNPAIVSYWQKDKVNANGYTSYLPSLMDFPMQDAVVRALNEKQKDKWSDMWLPLYEMLSNDFLYPHPDQLTIFPDNHDMSRFFSQVHEDYNLFKLGITYFLTTRGIPQIYYGTEILKTAVDDHGKIRSDFPGGWAGDKINGFTGEGLTAQQKDAQAFMKKILNWRQSAEAVHHGKMIHFAPYQGVYVYFRMLNDKMVMVVLNKNAEQTEVDLSRFAEVLGGTPRSGKELFSGQTVDLSQKLTVPAMAPMVIDIN</sequence>
<dbReference type="InterPro" id="IPR019492">
    <property type="entry name" value="Cyclo-malto-dextrinase_C"/>
</dbReference>
<dbReference type="Pfam" id="PF00128">
    <property type="entry name" value="Alpha-amylase"/>
    <property type="match status" value="1"/>
</dbReference>
<dbReference type="InterPro" id="IPR013780">
    <property type="entry name" value="Glyco_hydro_b"/>
</dbReference>
<keyword evidence="5" id="KW-0614">Plasmid</keyword>
<dbReference type="Gene3D" id="3.20.20.80">
    <property type="entry name" value="Glycosidases"/>
    <property type="match status" value="1"/>
</dbReference>
<keyword evidence="3" id="KW-0732">Signal</keyword>
<dbReference type="Proteomes" id="UP001354989">
    <property type="component" value="Plasmid pPP1"/>
</dbReference>
<dbReference type="InterPro" id="IPR013783">
    <property type="entry name" value="Ig-like_fold"/>
</dbReference>
<dbReference type="SUPFAM" id="SSF81296">
    <property type="entry name" value="E set domains"/>
    <property type="match status" value="1"/>
</dbReference>
<evidence type="ECO:0000313" key="5">
    <source>
        <dbReference type="EMBL" id="BDD00445.1"/>
    </source>
</evidence>
<dbReference type="Gene3D" id="2.60.40.10">
    <property type="entry name" value="Immunoglobulins"/>
    <property type="match status" value="1"/>
</dbReference>
<dbReference type="InterPro" id="IPR017853">
    <property type="entry name" value="GH"/>
</dbReference>